<dbReference type="GO" id="GO:0016020">
    <property type="term" value="C:membrane"/>
    <property type="evidence" value="ECO:0007669"/>
    <property type="project" value="UniProtKB-SubCell"/>
</dbReference>
<name>A0A1A9F6J0_9GAMM</name>
<evidence type="ECO:0000256" key="2">
    <source>
        <dbReference type="ARBA" id="ARBA00008854"/>
    </source>
</evidence>
<evidence type="ECO:0000313" key="8">
    <source>
        <dbReference type="Proteomes" id="UP000078070"/>
    </source>
</evidence>
<dbReference type="SUPFAM" id="SSF140478">
    <property type="entry name" value="LemA-like"/>
    <property type="match status" value="1"/>
</dbReference>
<dbReference type="InterPro" id="IPR007156">
    <property type="entry name" value="MamQ_LemA"/>
</dbReference>
<dbReference type="Pfam" id="PF04011">
    <property type="entry name" value="LemA"/>
    <property type="match status" value="1"/>
</dbReference>
<keyword evidence="3 6" id="KW-0812">Transmembrane</keyword>
<keyword evidence="4 6" id="KW-1133">Transmembrane helix</keyword>
<dbReference type="InterPro" id="IPR023353">
    <property type="entry name" value="LemA-like_dom_sf"/>
</dbReference>
<accession>A0A1A9F6J0</accession>
<protein>
    <recommendedName>
        <fullName evidence="9">LemA family protein</fullName>
    </recommendedName>
</protein>
<feature type="transmembrane region" description="Helical" evidence="6">
    <location>
        <begin position="7"/>
        <end position="28"/>
    </location>
</feature>
<gene>
    <name evidence="7" type="ORF">A8C75_18675</name>
</gene>
<organism evidence="7 8">
    <name type="scientific">Marinobacterium aestuarii</name>
    <dbReference type="NCBI Taxonomy" id="1821621"/>
    <lineage>
        <taxon>Bacteria</taxon>
        <taxon>Pseudomonadati</taxon>
        <taxon>Pseudomonadota</taxon>
        <taxon>Gammaproteobacteria</taxon>
        <taxon>Oceanospirillales</taxon>
        <taxon>Oceanospirillaceae</taxon>
        <taxon>Marinobacterium</taxon>
    </lineage>
</organism>
<keyword evidence="5 6" id="KW-0472">Membrane</keyword>
<comment type="subcellular location">
    <subcellularLocation>
        <location evidence="1">Membrane</location>
        <topology evidence="1">Single-pass membrane protein</topology>
    </subcellularLocation>
</comment>
<dbReference type="PANTHER" id="PTHR34478:SF2">
    <property type="entry name" value="MEMBRANE PROTEIN"/>
    <property type="match status" value="1"/>
</dbReference>
<evidence type="ECO:0000256" key="6">
    <source>
        <dbReference type="SAM" id="Phobius"/>
    </source>
</evidence>
<dbReference type="AlphaFoldDB" id="A0A1A9F6J0"/>
<evidence type="ECO:0000256" key="1">
    <source>
        <dbReference type="ARBA" id="ARBA00004167"/>
    </source>
</evidence>
<dbReference type="KEGG" id="mars:A8C75_18675"/>
<reference evidence="8" key="1">
    <citation type="submission" date="2016-05" db="EMBL/GenBank/DDBJ databases">
        <authorList>
            <person name="Baek K."/>
            <person name="Yang S.-J."/>
        </authorList>
    </citation>
    <scope>NUCLEOTIDE SEQUENCE [LARGE SCALE GENOMIC DNA]</scope>
    <source>
        <strain evidence="8">ST58-10</strain>
    </source>
</reference>
<proteinExistence type="inferred from homology"/>
<evidence type="ECO:0000256" key="4">
    <source>
        <dbReference type="ARBA" id="ARBA00022989"/>
    </source>
</evidence>
<evidence type="ECO:0000256" key="5">
    <source>
        <dbReference type="ARBA" id="ARBA00023136"/>
    </source>
</evidence>
<dbReference type="EMBL" id="CP015839">
    <property type="protein sequence ID" value="ANG65353.1"/>
    <property type="molecule type" value="Genomic_DNA"/>
</dbReference>
<evidence type="ECO:0008006" key="9">
    <source>
        <dbReference type="Google" id="ProtNLM"/>
    </source>
</evidence>
<dbReference type="Gene3D" id="1.20.1440.20">
    <property type="entry name" value="LemA-like domain"/>
    <property type="match status" value="1"/>
</dbReference>
<dbReference type="Proteomes" id="UP000078070">
    <property type="component" value="Chromosome"/>
</dbReference>
<dbReference type="PANTHER" id="PTHR34478">
    <property type="entry name" value="PROTEIN LEMA"/>
    <property type="match status" value="1"/>
</dbReference>
<comment type="similarity">
    <text evidence="2">Belongs to the LemA family.</text>
</comment>
<evidence type="ECO:0000256" key="3">
    <source>
        <dbReference type="ARBA" id="ARBA00022692"/>
    </source>
</evidence>
<sequence length="206" mass="23229">MQRTVSVSFVTLGLIVAALLMALMAWLYNGLVGAREQVNAGWAQVENQYQRRLDLVPLLIDSVQAYMDHERETLSALTDARARALGILASGSSADTPDETELRALQQAQGEVQAAMTHLLLAVEAYPDLKASQNFRTLQDQIEGTENRVAIERRSYNEFARYYNTRLQTFPANMVGSLAGFRFKPYFEAQIQSYEGIRDAFKREQE</sequence>
<dbReference type="STRING" id="1821621.A8C75_18675"/>
<keyword evidence="8" id="KW-1185">Reference proteome</keyword>
<reference evidence="7 8" key="2">
    <citation type="journal article" date="2018" name="Int. J. Syst. Evol. Microbiol.">
        <title>Marinobacterium aestuarii sp. nov., a benzene-degrading marine bacterium isolated from estuary sediment.</title>
        <authorList>
            <person name="Bae S.S."/>
            <person name="Jung J."/>
            <person name="Chung D."/>
            <person name="Baek K."/>
        </authorList>
    </citation>
    <scope>NUCLEOTIDE SEQUENCE [LARGE SCALE GENOMIC DNA]</scope>
    <source>
        <strain evidence="7 8">ST58-10</strain>
    </source>
</reference>
<evidence type="ECO:0000313" key="7">
    <source>
        <dbReference type="EMBL" id="ANG65353.1"/>
    </source>
</evidence>